<gene>
    <name evidence="1" type="ORF">HF526_11855</name>
</gene>
<dbReference type="EMBL" id="JAAXLA010000017">
    <property type="protein sequence ID" value="NMH97999.1"/>
    <property type="molecule type" value="Genomic_DNA"/>
</dbReference>
<sequence length="81" mass="8856">MRYLLVAPKDGQLAKLAARTFRPCGPTDPYWAIGRTLDALGSGIGRDELLSLIYFNRTYAEQQVGLGREDAKAALAAGWQT</sequence>
<dbReference type="RefSeq" id="WP_169381438.1">
    <property type="nucleotide sequence ID" value="NZ_JAAXLA010000017.1"/>
</dbReference>
<proteinExistence type="predicted"/>
<comment type="caution">
    <text evidence="1">The sequence shown here is derived from an EMBL/GenBank/DDBJ whole genome shotgun (WGS) entry which is preliminary data.</text>
</comment>
<accession>A0ABX1SCM9</accession>
<keyword evidence="2" id="KW-1185">Reference proteome</keyword>
<dbReference type="Proteomes" id="UP000820669">
    <property type="component" value="Unassembled WGS sequence"/>
</dbReference>
<evidence type="ECO:0000313" key="2">
    <source>
        <dbReference type="Proteomes" id="UP000820669"/>
    </source>
</evidence>
<protein>
    <submittedName>
        <fullName evidence="1">Uncharacterized protein</fullName>
    </submittedName>
</protein>
<name>A0ABX1SCM9_9PSEU</name>
<organism evidence="1 2">
    <name type="scientific">Pseudonocardia acidicola</name>
    <dbReference type="NCBI Taxonomy" id="2724939"/>
    <lineage>
        <taxon>Bacteria</taxon>
        <taxon>Bacillati</taxon>
        <taxon>Actinomycetota</taxon>
        <taxon>Actinomycetes</taxon>
        <taxon>Pseudonocardiales</taxon>
        <taxon>Pseudonocardiaceae</taxon>
        <taxon>Pseudonocardia</taxon>
    </lineage>
</organism>
<reference evidence="1 2" key="1">
    <citation type="submission" date="2020-04" db="EMBL/GenBank/DDBJ databases">
        <authorList>
            <person name="Klaysubun C."/>
            <person name="Duangmal K."/>
            <person name="Lipun K."/>
        </authorList>
    </citation>
    <scope>NUCLEOTIDE SEQUENCE [LARGE SCALE GENOMIC DNA]</scope>
    <source>
        <strain evidence="1 2">K10HN5</strain>
    </source>
</reference>
<evidence type="ECO:0000313" key="1">
    <source>
        <dbReference type="EMBL" id="NMH97999.1"/>
    </source>
</evidence>